<organism evidence="2 3">
    <name type="scientific">Legionella hackeliae</name>
    <dbReference type="NCBI Taxonomy" id="449"/>
    <lineage>
        <taxon>Bacteria</taxon>
        <taxon>Pseudomonadati</taxon>
        <taxon>Pseudomonadota</taxon>
        <taxon>Gammaproteobacteria</taxon>
        <taxon>Legionellales</taxon>
        <taxon>Legionellaceae</taxon>
        <taxon>Legionella</taxon>
    </lineage>
</organism>
<gene>
    <name evidence="2" type="ORF">LHA_2953</name>
</gene>
<dbReference type="AlphaFoldDB" id="A0A0A8USU7"/>
<dbReference type="SMART" id="SM00450">
    <property type="entry name" value="RHOD"/>
    <property type="match status" value="1"/>
</dbReference>
<dbReference type="SUPFAM" id="SSF52821">
    <property type="entry name" value="Rhodanese/Cell cycle control phosphatase"/>
    <property type="match status" value="1"/>
</dbReference>
<dbReference type="RefSeq" id="WP_045107042.1">
    <property type="nucleotide sequence ID" value="NZ_LN681225.1"/>
</dbReference>
<accession>A0A0A8USU7</accession>
<evidence type="ECO:0000313" key="3">
    <source>
        <dbReference type="Proteomes" id="UP000032803"/>
    </source>
</evidence>
<evidence type="ECO:0000259" key="1">
    <source>
        <dbReference type="PROSITE" id="PS50206"/>
    </source>
</evidence>
<proteinExistence type="predicted"/>
<dbReference type="PATRIC" id="fig|449.7.peg.1490"/>
<dbReference type="Pfam" id="PF00581">
    <property type="entry name" value="Rhodanese"/>
    <property type="match status" value="1"/>
</dbReference>
<dbReference type="Gene3D" id="3.40.250.10">
    <property type="entry name" value="Rhodanese-like domain"/>
    <property type="match status" value="1"/>
</dbReference>
<dbReference type="STRING" id="449.LHA_2953"/>
<reference evidence="3" key="1">
    <citation type="submission" date="2014-09" db="EMBL/GenBank/DDBJ databases">
        <authorList>
            <person name="Gomez-Valero L."/>
        </authorList>
    </citation>
    <scope>NUCLEOTIDE SEQUENCE [LARGE SCALE GENOMIC DNA]</scope>
    <source>
        <strain evidence="3">ATCC35250</strain>
    </source>
</reference>
<feature type="domain" description="Rhodanese" evidence="1">
    <location>
        <begin position="16"/>
        <end position="105"/>
    </location>
</feature>
<dbReference type="EMBL" id="LN681225">
    <property type="protein sequence ID" value="CEK11945.1"/>
    <property type="molecule type" value="Genomic_DNA"/>
</dbReference>
<dbReference type="InterPro" id="IPR001763">
    <property type="entry name" value="Rhodanese-like_dom"/>
</dbReference>
<protein>
    <submittedName>
        <fullName evidence="2">Rhodanese domain protein</fullName>
    </submittedName>
</protein>
<dbReference type="OrthoDB" id="1445766at2"/>
<name>A0A0A8USU7_LEGHA</name>
<dbReference type="KEGG" id="lha:LHA_2953"/>
<keyword evidence="3" id="KW-1185">Reference proteome</keyword>
<dbReference type="InterPro" id="IPR036873">
    <property type="entry name" value="Rhodanese-like_dom_sf"/>
</dbReference>
<dbReference type="PANTHER" id="PTHR43031">
    <property type="entry name" value="FAD-DEPENDENT OXIDOREDUCTASE"/>
    <property type="match status" value="1"/>
</dbReference>
<sequence length="106" mass="11581">MSIKIIDAPTLNDWLAKKTAVLVDVREPEENDAENIPGAILIPLNTLSTKNLPETSNKKLVFHCKAGKRSYNACEKLVASDPSLEVYSLEGGIGAWEKAGYPVNKK</sequence>
<dbReference type="HOGENOM" id="CLU_089574_6_3_6"/>
<evidence type="ECO:0000313" key="2">
    <source>
        <dbReference type="EMBL" id="CEK11945.1"/>
    </source>
</evidence>
<dbReference type="Proteomes" id="UP000032803">
    <property type="component" value="Chromosome I"/>
</dbReference>
<dbReference type="PANTHER" id="PTHR43031:SF1">
    <property type="entry name" value="PYRIDINE NUCLEOTIDE-DISULPHIDE OXIDOREDUCTASE"/>
    <property type="match status" value="1"/>
</dbReference>
<dbReference type="PROSITE" id="PS50206">
    <property type="entry name" value="RHODANESE_3"/>
    <property type="match status" value="1"/>
</dbReference>
<dbReference type="InterPro" id="IPR050229">
    <property type="entry name" value="GlpE_sulfurtransferase"/>
</dbReference>